<evidence type="ECO:0000256" key="3">
    <source>
        <dbReference type="ARBA" id="ARBA00023004"/>
    </source>
</evidence>
<dbReference type="InterPro" id="IPR009056">
    <property type="entry name" value="Cyt_c-like_dom"/>
</dbReference>
<proteinExistence type="predicted"/>
<dbReference type="InterPro" id="IPR036909">
    <property type="entry name" value="Cyt_c-like_dom_sf"/>
</dbReference>
<keyword evidence="2 4" id="KW-0479">Metal-binding</keyword>
<keyword evidence="8" id="KW-1185">Reference proteome</keyword>
<evidence type="ECO:0000313" key="8">
    <source>
        <dbReference type="Proteomes" id="UP000196005"/>
    </source>
</evidence>
<evidence type="ECO:0000259" key="6">
    <source>
        <dbReference type="PROSITE" id="PS51007"/>
    </source>
</evidence>
<dbReference type="PROSITE" id="PS51007">
    <property type="entry name" value="CYTC"/>
    <property type="match status" value="1"/>
</dbReference>
<dbReference type="GO" id="GO:0009055">
    <property type="term" value="F:electron transfer activity"/>
    <property type="evidence" value="ECO:0007669"/>
    <property type="project" value="InterPro"/>
</dbReference>
<accession>A0A1Y0HHP1</accession>
<dbReference type="GO" id="GO:0020037">
    <property type="term" value="F:heme binding"/>
    <property type="evidence" value="ECO:0007669"/>
    <property type="project" value="InterPro"/>
</dbReference>
<evidence type="ECO:0000256" key="1">
    <source>
        <dbReference type="ARBA" id="ARBA00022617"/>
    </source>
</evidence>
<feature type="signal peptide" evidence="5">
    <location>
        <begin position="1"/>
        <end position="18"/>
    </location>
</feature>
<dbReference type="Proteomes" id="UP000196005">
    <property type="component" value="Chromosome"/>
</dbReference>
<evidence type="ECO:0000256" key="5">
    <source>
        <dbReference type="SAM" id="SignalP"/>
    </source>
</evidence>
<keyword evidence="5" id="KW-0732">Signal</keyword>
<feature type="chain" id="PRO_5013367535" evidence="5">
    <location>
        <begin position="19"/>
        <end position="187"/>
    </location>
</feature>
<dbReference type="OrthoDB" id="196859at2"/>
<evidence type="ECO:0000256" key="4">
    <source>
        <dbReference type="PROSITE-ProRule" id="PRU00433"/>
    </source>
</evidence>
<feature type="domain" description="Cytochrome c" evidence="6">
    <location>
        <begin position="127"/>
        <end position="187"/>
    </location>
</feature>
<reference evidence="8" key="1">
    <citation type="submission" date="2017-05" db="EMBL/GenBank/DDBJ databases">
        <title>Dechlorination kinetics govern the competition between two new strains of the genus Sulfurospirillum.</title>
        <authorList>
            <person name="Buttet G.F."/>
            <person name="Murray A.M."/>
            <person name="Goris T."/>
            <person name="Burion M."/>
            <person name="Lin B."/>
            <person name="Rolle M."/>
            <person name="Maillard J."/>
        </authorList>
    </citation>
    <scope>NUCLEOTIDE SEQUENCE [LARGE SCALE GENOMIC DNA]</scope>
    <source>
        <strain evidence="8">SL2-1</strain>
    </source>
</reference>
<keyword evidence="3 4" id="KW-0408">Iron</keyword>
<keyword evidence="1 4" id="KW-0349">Heme</keyword>
<protein>
    <submittedName>
        <fullName evidence="7">Cytochrome c-type protein TorY</fullName>
    </submittedName>
</protein>
<dbReference type="SUPFAM" id="SSF46626">
    <property type="entry name" value="Cytochrome c"/>
    <property type="match status" value="1"/>
</dbReference>
<gene>
    <name evidence="7" type="ORF">Sdiek1_0453</name>
</gene>
<name>A0A1Y0HHP1_9BACT</name>
<organism evidence="7 8">
    <name type="scientific">Sulfurospirillum diekertiae</name>
    <dbReference type="NCBI Taxonomy" id="1854492"/>
    <lineage>
        <taxon>Bacteria</taxon>
        <taxon>Pseudomonadati</taxon>
        <taxon>Campylobacterota</taxon>
        <taxon>Epsilonproteobacteria</taxon>
        <taxon>Campylobacterales</taxon>
        <taxon>Sulfurospirillaceae</taxon>
        <taxon>Sulfurospirillum</taxon>
    </lineage>
</organism>
<dbReference type="GO" id="GO:0046872">
    <property type="term" value="F:metal ion binding"/>
    <property type="evidence" value="ECO:0007669"/>
    <property type="project" value="UniProtKB-KW"/>
</dbReference>
<dbReference type="RefSeq" id="WP_087437703.1">
    <property type="nucleotide sequence ID" value="NZ_CP021416.1"/>
</dbReference>
<dbReference type="KEGG" id="suls:Sdiek1_0453"/>
<evidence type="ECO:0000313" key="7">
    <source>
        <dbReference type="EMBL" id="ARU47629.1"/>
    </source>
</evidence>
<sequence>MRIVKFIAPLCAATMMFAAGDAFLNKNASLYTDASEGSALGELIVSSPVKELSKSGDFTEVEFVGFMPEGSTIAYEKTGILMVGFEAKNASAYKILGQKKDEYDTVWLNVSVKGFVKSDALGSDKAKILANGKALFQGKCGACHPIHAEDEFEPNVWPSIIDAMGVQAGLSKAEKFSIEKYLQNFQK</sequence>
<dbReference type="AlphaFoldDB" id="A0A1Y0HHP1"/>
<dbReference type="EMBL" id="CP021416">
    <property type="protein sequence ID" value="ARU47629.1"/>
    <property type="molecule type" value="Genomic_DNA"/>
</dbReference>
<evidence type="ECO:0000256" key="2">
    <source>
        <dbReference type="ARBA" id="ARBA00022723"/>
    </source>
</evidence>